<comment type="caution">
    <text evidence="2">The sequence shown here is derived from an EMBL/GenBank/DDBJ whole genome shotgun (WGS) entry which is preliminary data.</text>
</comment>
<keyword evidence="1" id="KW-0812">Transmembrane</keyword>
<keyword evidence="3" id="KW-1185">Reference proteome</keyword>
<sequence length="72" mass="7628">MSRPGAAALLSFIVPGVGQIYNGDILRGLFWLIITPGFWVGSGGLLGWVCHLIAAATAYSRAEDKEQGRLPA</sequence>
<dbReference type="Proteomes" id="UP001221838">
    <property type="component" value="Unassembled WGS sequence"/>
</dbReference>
<accession>A0ABT5DGL9</accession>
<dbReference type="RefSeq" id="WP_002619286.1">
    <property type="nucleotide sequence ID" value="NZ_JAQNDM010000002.1"/>
</dbReference>
<reference evidence="2 3" key="1">
    <citation type="submission" date="2022-11" db="EMBL/GenBank/DDBJ databases">
        <title>Minimal conservation of predation-associated metabolite biosynthetic gene clusters underscores biosynthetic potential of Myxococcota including descriptions for ten novel species: Archangium lansinium sp. nov., Myxococcus landrumus sp. nov., Nannocystis bai.</title>
        <authorList>
            <person name="Ahearne A."/>
            <person name="Stevens C."/>
            <person name="Dowd S."/>
        </authorList>
    </citation>
    <scope>NUCLEOTIDE SEQUENCE [LARGE SCALE GENOMIC DNA]</scope>
    <source>
        <strain evidence="2 3">NCWAL01</strain>
    </source>
</reference>
<feature type="transmembrane region" description="Helical" evidence="1">
    <location>
        <begin position="28"/>
        <end position="59"/>
    </location>
</feature>
<dbReference type="EMBL" id="JAQNDM010000002">
    <property type="protein sequence ID" value="MDC0712810.1"/>
    <property type="molecule type" value="Genomic_DNA"/>
</dbReference>
<name>A0ABT5DGL9_9BACT</name>
<proteinExistence type="predicted"/>
<evidence type="ECO:0000256" key="1">
    <source>
        <dbReference type="SAM" id="Phobius"/>
    </source>
</evidence>
<evidence type="ECO:0008006" key="4">
    <source>
        <dbReference type="Google" id="ProtNLM"/>
    </source>
</evidence>
<keyword evidence="1" id="KW-1133">Transmembrane helix</keyword>
<keyword evidence="1" id="KW-0472">Membrane</keyword>
<organism evidence="2 3">
    <name type="scientific">Stigmatella ashevillensis</name>
    <dbReference type="NCBI Taxonomy" id="2995309"/>
    <lineage>
        <taxon>Bacteria</taxon>
        <taxon>Pseudomonadati</taxon>
        <taxon>Myxococcota</taxon>
        <taxon>Myxococcia</taxon>
        <taxon>Myxococcales</taxon>
        <taxon>Cystobacterineae</taxon>
        <taxon>Archangiaceae</taxon>
        <taxon>Stigmatella</taxon>
    </lineage>
</organism>
<evidence type="ECO:0000313" key="3">
    <source>
        <dbReference type="Proteomes" id="UP001221838"/>
    </source>
</evidence>
<evidence type="ECO:0000313" key="2">
    <source>
        <dbReference type="EMBL" id="MDC0712810.1"/>
    </source>
</evidence>
<protein>
    <recommendedName>
        <fullName evidence="4">TM2 domain-containing protein</fullName>
    </recommendedName>
</protein>
<gene>
    <name evidence="2" type="ORF">POL68_30395</name>
</gene>